<gene>
    <name evidence="2" type="ORF">A3L04_08475</name>
    <name evidence="3" type="ORF">CHITON_0926</name>
</gene>
<dbReference type="EMBL" id="LN999010">
    <property type="protein sequence ID" value="CUX77705.1"/>
    <property type="molecule type" value="Genomic_DNA"/>
</dbReference>
<feature type="compositionally biased region" description="Basic residues" evidence="1">
    <location>
        <begin position="191"/>
        <end position="201"/>
    </location>
</feature>
<dbReference type="AlphaFoldDB" id="A0A160VRX2"/>
<organism evidence="3 4">
    <name type="scientific">Thermococcus chitonophagus</name>
    <dbReference type="NCBI Taxonomy" id="54262"/>
    <lineage>
        <taxon>Archaea</taxon>
        <taxon>Methanobacteriati</taxon>
        <taxon>Methanobacteriota</taxon>
        <taxon>Thermococci</taxon>
        <taxon>Thermococcales</taxon>
        <taxon>Thermococcaceae</taxon>
        <taxon>Thermococcus</taxon>
    </lineage>
</organism>
<name>A0A160VRX2_9EURY</name>
<dbReference type="KEGG" id="tch:CHITON_0926"/>
<reference evidence="3" key="2">
    <citation type="submission" date="2016-01" db="EMBL/GenBank/DDBJ databases">
        <authorList>
            <person name="Oliw E.H."/>
        </authorList>
    </citation>
    <scope>NUCLEOTIDE SEQUENCE</scope>
    <source>
        <strain evidence="3">1</strain>
    </source>
</reference>
<evidence type="ECO:0000313" key="4">
    <source>
        <dbReference type="Proteomes" id="UP000093069"/>
    </source>
</evidence>
<dbReference type="Proteomes" id="UP000250189">
    <property type="component" value="Chromosome"/>
</dbReference>
<accession>A0A160VRX2</accession>
<feature type="compositionally biased region" description="Polar residues" evidence="1">
    <location>
        <begin position="175"/>
        <end position="190"/>
    </location>
</feature>
<evidence type="ECO:0000256" key="1">
    <source>
        <dbReference type="SAM" id="MobiDB-lite"/>
    </source>
</evidence>
<evidence type="ECO:0000313" key="5">
    <source>
        <dbReference type="Proteomes" id="UP000250189"/>
    </source>
</evidence>
<evidence type="ECO:0000313" key="3">
    <source>
        <dbReference type="EMBL" id="CUX77705.1"/>
    </source>
</evidence>
<protein>
    <submittedName>
        <fullName evidence="3">Uncharacterized protein</fullName>
    </submittedName>
</protein>
<reference evidence="4" key="1">
    <citation type="submission" date="2016-01" db="EMBL/GenBank/DDBJ databases">
        <authorList>
            <person name="Vorgias C.E."/>
        </authorList>
    </citation>
    <scope>NUCLEOTIDE SEQUENCE [LARGE SCALE GENOMIC DNA]</scope>
</reference>
<keyword evidence="5" id="KW-1185">Reference proteome</keyword>
<reference evidence="2 5" key="3">
    <citation type="submission" date="2016-04" db="EMBL/GenBank/DDBJ databases">
        <title>Complete genome sequence of Thermococcus chitonophagus type strain GC74.</title>
        <authorList>
            <person name="Oger P.M."/>
        </authorList>
    </citation>
    <scope>NUCLEOTIDE SEQUENCE [LARGE SCALE GENOMIC DNA]</scope>
    <source>
        <strain evidence="2 5">GC74</strain>
    </source>
</reference>
<feature type="region of interest" description="Disordered" evidence="1">
    <location>
        <begin position="175"/>
        <end position="201"/>
    </location>
</feature>
<proteinExistence type="predicted"/>
<dbReference type="EMBL" id="CP015193">
    <property type="protein sequence ID" value="ASJ17100.1"/>
    <property type="molecule type" value="Genomic_DNA"/>
</dbReference>
<evidence type="ECO:0000313" key="2">
    <source>
        <dbReference type="EMBL" id="ASJ17100.1"/>
    </source>
</evidence>
<sequence>MKQFWELYREDILSFKKHFDANYIKNVFDAYEEVKDKLEALALIRDIHLSRMFSFLLMSYFVKREPDKIDDAINITIKNLGDAVIFLSFYKKKFKELPYGPFREALKQHLNNLDDEKIELFKYFTVNDKAVQKYLEELGYEINEEFLRKNFPEQPRQGNADLRCNISVQATAQDAVLTNPQATPGNNNQLRGKRARKQKSA</sequence>
<dbReference type="Proteomes" id="UP000093069">
    <property type="component" value="Chromosome I"/>
</dbReference>